<dbReference type="Gene3D" id="3.30.530.20">
    <property type="match status" value="1"/>
</dbReference>
<evidence type="ECO:0000313" key="4">
    <source>
        <dbReference type="EMBL" id="NBL64173.1"/>
    </source>
</evidence>
<evidence type="ECO:0000256" key="1">
    <source>
        <dbReference type="ARBA" id="ARBA00008918"/>
    </source>
</evidence>
<dbReference type="InterPro" id="IPR023393">
    <property type="entry name" value="START-like_dom_sf"/>
</dbReference>
<comment type="caution">
    <text evidence="4">The sequence shown here is derived from an EMBL/GenBank/DDBJ whole genome shotgun (WGS) entry which is preliminary data.</text>
</comment>
<gene>
    <name evidence="4" type="ORF">GV828_03040</name>
</gene>
<evidence type="ECO:0000259" key="3">
    <source>
        <dbReference type="Pfam" id="PF11127"/>
    </source>
</evidence>
<evidence type="ECO:0000313" key="5">
    <source>
        <dbReference type="Proteomes" id="UP000798602"/>
    </source>
</evidence>
<accession>A0ABW9Z5P8</accession>
<dbReference type="Pfam" id="PF03364">
    <property type="entry name" value="Polyketide_cyc"/>
    <property type="match status" value="1"/>
</dbReference>
<dbReference type="EMBL" id="JAABLM010000003">
    <property type="protein sequence ID" value="NBL64173.1"/>
    <property type="molecule type" value="Genomic_DNA"/>
</dbReference>
<reference evidence="5" key="1">
    <citation type="submission" date="2020-01" db="EMBL/GenBank/DDBJ databases">
        <title>Sphingomonas sp. strain CSW-10.</title>
        <authorList>
            <person name="Chen W.-M."/>
        </authorList>
    </citation>
    <scope>NUCLEOTIDE SEQUENCE [LARGE SCALE GENOMIC DNA]</scope>
    <source>
        <strain evidence="5">NST-5</strain>
    </source>
</reference>
<proteinExistence type="inferred from homology"/>
<dbReference type="Pfam" id="PF11127">
    <property type="entry name" value="YgaP-like_TM"/>
    <property type="match status" value="1"/>
</dbReference>
<feature type="domain" description="Coenzyme Q-binding protein COQ10 START" evidence="2">
    <location>
        <begin position="88"/>
        <end position="212"/>
    </location>
</feature>
<organism evidence="4 5">
    <name type="scientific">Flavobacterium ichthyis</name>
    <dbReference type="NCBI Taxonomy" id="2698827"/>
    <lineage>
        <taxon>Bacteria</taxon>
        <taxon>Pseudomonadati</taxon>
        <taxon>Bacteroidota</taxon>
        <taxon>Flavobacteriia</taxon>
        <taxon>Flavobacteriales</taxon>
        <taxon>Flavobacteriaceae</taxon>
        <taxon>Flavobacterium</taxon>
    </lineage>
</organism>
<evidence type="ECO:0000259" key="2">
    <source>
        <dbReference type="Pfam" id="PF03364"/>
    </source>
</evidence>
<protein>
    <submittedName>
        <fullName evidence="4">DUF2892 domain-containing protein</fullName>
    </submittedName>
</protein>
<comment type="similarity">
    <text evidence="1">Belongs to the ribosome association toxin RatA family.</text>
</comment>
<dbReference type="CDD" id="cd07817">
    <property type="entry name" value="SRPBCC_8"/>
    <property type="match status" value="1"/>
</dbReference>
<name>A0ABW9Z5P8_9FLAO</name>
<dbReference type="PANTHER" id="PTHR33824">
    <property type="entry name" value="POLYKETIDE CYCLASE/DEHYDRASE AND LIPID TRANSPORT SUPERFAMILY PROTEIN"/>
    <property type="match status" value="1"/>
</dbReference>
<dbReference type="Proteomes" id="UP000798602">
    <property type="component" value="Unassembled WGS sequence"/>
</dbReference>
<keyword evidence="5" id="KW-1185">Reference proteome</keyword>
<dbReference type="PANTHER" id="PTHR33824:SF7">
    <property type="entry name" value="POLYKETIDE CYCLASE_DEHYDRASE AND LIPID TRANSPORT SUPERFAMILY PROTEIN"/>
    <property type="match status" value="1"/>
</dbReference>
<feature type="domain" description="Inner membrane protein YgaP-like transmembrane" evidence="3">
    <location>
        <begin position="14"/>
        <end position="75"/>
    </location>
</feature>
<dbReference type="InterPro" id="IPR047137">
    <property type="entry name" value="ORF3"/>
</dbReference>
<dbReference type="InterPro" id="IPR021309">
    <property type="entry name" value="YgaP-like_TM"/>
</dbReference>
<dbReference type="RefSeq" id="WP_166536001.1">
    <property type="nucleotide sequence ID" value="NZ_JAABLM010000003.1"/>
</dbReference>
<sequence length="227" mass="26015">MNNSQQIQPIKELEVNISKTERVVSLISGSLMLYDALKKKPANIPQSILSGFMIFRGVSGHCPAYRLAGKKLEEKKAQNINIRVSMDIDKPVSEVYHFWRKLENLPVFMKHLESVTVIDHITSEWKAKIPVNLATMKWKAVILKDEPNKELSWSSYGEAVIHNVGKINFRENDDLTTRLNVVISYTAPLEHAGESVAKVLNPIFENMVENDIKRFKEFMEMDYKALI</sequence>
<dbReference type="InterPro" id="IPR005031">
    <property type="entry name" value="COQ10_START"/>
</dbReference>
<dbReference type="SUPFAM" id="SSF55961">
    <property type="entry name" value="Bet v1-like"/>
    <property type="match status" value="1"/>
</dbReference>